<protein>
    <submittedName>
        <fullName evidence="3">Interaptin</fullName>
    </submittedName>
</protein>
<dbReference type="EMBL" id="LODT01000023">
    <property type="protein sequence ID" value="KYQ94005.1"/>
    <property type="molecule type" value="Genomic_DNA"/>
</dbReference>
<keyword evidence="2" id="KW-1133">Transmembrane helix</keyword>
<evidence type="ECO:0000256" key="1">
    <source>
        <dbReference type="SAM" id="Coils"/>
    </source>
</evidence>
<comment type="caution">
    <text evidence="3">The sequence shown here is derived from an EMBL/GenBank/DDBJ whole genome shotgun (WGS) entry which is preliminary data.</text>
</comment>
<feature type="transmembrane region" description="Helical" evidence="2">
    <location>
        <begin position="492"/>
        <end position="514"/>
    </location>
</feature>
<feature type="coiled-coil region" evidence="1">
    <location>
        <begin position="166"/>
        <end position="259"/>
    </location>
</feature>
<dbReference type="OMA" id="CEYSKEM"/>
<keyword evidence="4" id="KW-1185">Reference proteome</keyword>
<feature type="coiled-coil region" evidence="1">
    <location>
        <begin position="44"/>
        <end position="71"/>
    </location>
</feature>
<evidence type="ECO:0000313" key="3">
    <source>
        <dbReference type="EMBL" id="KYQ94005.1"/>
    </source>
</evidence>
<proteinExistence type="predicted"/>
<evidence type="ECO:0000313" key="4">
    <source>
        <dbReference type="Proteomes" id="UP000076078"/>
    </source>
</evidence>
<name>A0A151ZJB6_TIELA</name>
<keyword evidence="1" id="KW-0175">Coiled coil</keyword>
<dbReference type="InParanoid" id="A0A151ZJB6"/>
<evidence type="ECO:0000256" key="2">
    <source>
        <dbReference type="SAM" id="Phobius"/>
    </source>
</evidence>
<dbReference type="AlphaFoldDB" id="A0A151ZJB6"/>
<accession>A0A151ZJB6</accession>
<keyword evidence="2" id="KW-0472">Membrane</keyword>
<gene>
    <name evidence="3" type="ORF">DLAC_04902</name>
</gene>
<reference evidence="3 4" key="1">
    <citation type="submission" date="2015-12" db="EMBL/GenBank/DDBJ databases">
        <title>Dictyostelia acquired genes for synthesis and detection of signals that induce cell-type specialization by lateral gene transfer from prokaryotes.</title>
        <authorList>
            <person name="Gloeckner G."/>
            <person name="Schaap P."/>
        </authorList>
    </citation>
    <scope>NUCLEOTIDE SEQUENCE [LARGE SCALE GENOMIC DNA]</scope>
    <source>
        <strain evidence="3 4">TK</strain>
    </source>
</reference>
<keyword evidence="2" id="KW-0812">Transmembrane</keyword>
<organism evidence="3 4">
    <name type="scientific">Tieghemostelium lacteum</name>
    <name type="common">Slime mold</name>
    <name type="synonym">Dictyostelium lacteum</name>
    <dbReference type="NCBI Taxonomy" id="361077"/>
    <lineage>
        <taxon>Eukaryota</taxon>
        <taxon>Amoebozoa</taxon>
        <taxon>Evosea</taxon>
        <taxon>Eumycetozoa</taxon>
        <taxon>Dictyostelia</taxon>
        <taxon>Dictyosteliales</taxon>
        <taxon>Raperosteliaceae</taxon>
        <taxon>Tieghemostelium</taxon>
    </lineage>
</organism>
<sequence length="515" mass="60996">MPVRVKYNKEDKKEILGKSIRYHPFISNYNIKVDEYLKDQMKSKSLFSKQLKELSANINNIKKNKESKRNEICKEIHCSGIEFAISSIEISLLVKQLRFQIDQLQNDLLDSLTKEKICLISINNMRDHLTENEVELDYLRQIILKKNCQLVKFQYDECKKVKVNDYTRYKKLILQLEEKIVKSKKELETMTNLYCQSKSENKQIQKLKLQLEHTISNLDNQIIVLNSQVKGISKLENHIKELDNKLRIKEQQNSQLQLKCKGYEDITAQVCEYSKEMESLKKENQYLYMECQETQELVDHNNEIYQLNRDLLDKLFQLSEDLRYCNLSISQRDLVISQLLVQLNELNDRNNISTQKLQQLTSHCQLLLNVNSSLNNCISNMELQFKDNDLSVIPNNIINPNIQNSCSILNQQEELLNSTNMKIIELEMSNHSIENQYKKLLNYNKESNETISYILDSLNQQNNEISDILQKSVTLINHNNNQETIIYNYQQYFYFHNYLFITFTIFLMFLIILIN</sequence>
<dbReference type="Proteomes" id="UP000076078">
    <property type="component" value="Unassembled WGS sequence"/>
</dbReference>